<reference evidence="2" key="1">
    <citation type="submission" date="2023-06" db="EMBL/GenBank/DDBJ databases">
        <authorList>
            <consortium name="Lawrence Berkeley National Laboratory"/>
            <person name="Ahrendt S."/>
            <person name="Sahu N."/>
            <person name="Indic B."/>
            <person name="Wong-Bajracharya J."/>
            <person name="Merenyi Z."/>
            <person name="Ke H.-M."/>
            <person name="Monk M."/>
            <person name="Kocsube S."/>
            <person name="Drula E."/>
            <person name="Lipzen A."/>
            <person name="Balint B."/>
            <person name="Henrissat B."/>
            <person name="Andreopoulos B."/>
            <person name="Martin F.M."/>
            <person name="Harder C.B."/>
            <person name="Rigling D."/>
            <person name="Ford K.L."/>
            <person name="Foster G.D."/>
            <person name="Pangilinan J."/>
            <person name="Papanicolaou A."/>
            <person name="Barry K."/>
            <person name="LaButti K."/>
            <person name="Viragh M."/>
            <person name="Koriabine M."/>
            <person name="Yan M."/>
            <person name="Riley R."/>
            <person name="Champramary S."/>
            <person name="Plett K.L."/>
            <person name="Tsai I.J."/>
            <person name="Slot J."/>
            <person name="Sipos G."/>
            <person name="Plett J."/>
            <person name="Nagy L.G."/>
            <person name="Grigoriev I.V."/>
        </authorList>
    </citation>
    <scope>NUCLEOTIDE SEQUENCE</scope>
    <source>
        <strain evidence="2">FPL87.14</strain>
    </source>
</reference>
<dbReference type="AlphaFoldDB" id="A0AA39IXD4"/>
<proteinExistence type="predicted"/>
<organism evidence="2 3">
    <name type="scientific">Armillaria borealis</name>
    <dbReference type="NCBI Taxonomy" id="47425"/>
    <lineage>
        <taxon>Eukaryota</taxon>
        <taxon>Fungi</taxon>
        <taxon>Dikarya</taxon>
        <taxon>Basidiomycota</taxon>
        <taxon>Agaricomycotina</taxon>
        <taxon>Agaricomycetes</taxon>
        <taxon>Agaricomycetidae</taxon>
        <taxon>Agaricales</taxon>
        <taxon>Marasmiineae</taxon>
        <taxon>Physalacriaceae</taxon>
        <taxon>Armillaria</taxon>
    </lineage>
</organism>
<gene>
    <name evidence="2" type="ORF">EV421DRAFT_1911133</name>
</gene>
<feature type="signal peptide" evidence="1">
    <location>
        <begin position="1"/>
        <end position="23"/>
    </location>
</feature>
<dbReference type="Proteomes" id="UP001175226">
    <property type="component" value="Unassembled WGS sequence"/>
</dbReference>
<evidence type="ECO:0000313" key="3">
    <source>
        <dbReference type="Proteomes" id="UP001175226"/>
    </source>
</evidence>
<feature type="chain" id="PRO_5041464532" evidence="1">
    <location>
        <begin position="24"/>
        <end position="175"/>
    </location>
</feature>
<keyword evidence="3" id="KW-1185">Reference proteome</keyword>
<dbReference type="EMBL" id="JAUEPT010000098">
    <property type="protein sequence ID" value="KAK0432231.1"/>
    <property type="molecule type" value="Genomic_DNA"/>
</dbReference>
<evidence type="ECO:0000313" key="2">
    <source>
        <dbReference type="EMBL" id="KAK0432231.1"/>
    </source>
</evidence>
<keyword evidence="1" id="KW-0732">Signal</keyword>
<evidence type="ECO:0000256" key="1">
    <source>
        <dbReference type="SAM" id="SignalP"/>
    </source>
</evidence>
<protein>
    <submittedName>
        <fullName evidence="2">Uncharacterized protein</fullName>
    </submittedName>
</protein>
<comment type="caution">
    <text evidence="2">The sequence shown here is derived from an EMBL/GenBank/DDBJ whole genome shotgun (WGS) entry which is preliminary data.</text>
</comment>
<accession>A0AA39IXD4</accession>
<name>A0AA39IXD4_9AGAR</name>
<sequence length="175" mass="18953">MFFRILALLPFVSLAILNSPVDSADFDDFCADLDTLTVKVKQMEMDCATFQQTPNEQVLFSDSKKVDSEIKDATNTCPITILSEAQGQVVLSKVSDLKSPLLNVCNCVIASQEDFNKLGVTAEVGIVVKEVNADGNDLMNKVLGCTPDGSQAGMEAEHEDIVAALQKLDETYNAN</sequence>